<dbReference type="PANTHER" id="PTHR24121">
    <property type="entry name" value="NO MECHANORECEPTOR POTENTIAL C, ISOFORM D-RELATED"/>
    <property type="match status" value="1"/>
</dbReference>
<dbReference type="EMBL" id="FN595243">
    <property type="protein sequence ID" value="CBI22636.3"/>
    <property type="molecule type" value="Genomic_DNA"/>
</dbReference>
<keyword evidence="1" id="KW-1133">Transmembrane helix</keyword>
<dbReference type="SUPFAM" id="SSF48403">
    <property type="entry name" value="Ankyrin repeat"/>
    <property type="match status" value="1"/>
</dbReference>
<dbReference type="AlphaFoldDB" id="E0CUT6"/>
<keyword evidence="3" id="KW-1185">Reference proteome</keyword>
<dbReference type="eggNOG" id="KOG0504">
    <property type="taxonomic scope" value="Eukaryota"/>
</dbReference>
<reference evidence="3" key="1">
    <citation type="journal article" date="2007" name="Nature">
        <title>The grapevine genome sequence suggests ancestral hexaploidization in major angiosperm phyla.</title>
        <authorList>
            <consortium name="The French-Italian Public Consortium for Grapevine Genome Characterization."/>
            <person name="Jaillon O."/>
            <person name="Aury J.-M."/>
            <person name="Noel B."/>
            <person name="Policriti A."/>
            <person name="Clepet C."/>
            <person name="Casagrande A."/>
            <person name="Choisne N."/>
            <person name="Aubourg S."/>
            <person name="Vitulo N."/>
            <person name="Jubin C."/>
            <person name="Vezzi A."/>
            <person name="Legeai F."/>
            <person name="Hugueney P."/>
            <person name="Dasilva C."/>
            <person name="Horner D."/>
            <person name="Mica E."/>
            <person name="Jublot D."/>
            <person name="Poulain J."/>
            <person name="Bruyere C."/>
            <person name="Billault A."/>
            <person name="Segurens B."/>
            <person name="Gouyvenoux M."/>
            <person name="Ugarte E."/>
            <person name="Cattonaro F."/>
            <person name="Anthouard V."/>
            <person name="Vico V."/>
            <person name="Del Fabbro C."/>
            <person name="Alaux M."/>
            <person name="Di Gaspero G."/>
            <person name="Dumas V."/>
            <person name="Felice N."/>
            <person name="Paillard S."/>
            <person name="Juman I."/>
            <person name="Moroldo M."/>
            <person name="Scalabrin S."/>
            <person name="Canaguier A."/>
            <person name="Le Clainche I."/>
            <person name="Malacrida G."/>
            <person name="Durand E."/>
            <person name="Pesole G."/>
            <person name="Laucou V."/>
            <person name="Chatelet P."/>
            <person name="Merdinoglu D."/>
            <person name="Delledonne M."/>
            <person name="Pezzotti M."/>
            <person name="Lecharny A."/>
            <person name="Scarpelli C."/>
            <person name="Artiguenave F."/>
            <person name="Pe M.E."/>
            <person name="Valle G."/>
            <person name="Morgante M."/>
            <person name="Caboche M."/>
            <person name="Adam-Blondon A.-F."/>
            <person name="Weissenbach J."/>
            <person name="Quetier F."/>
            <person name="Wincker P."/>
        </authorList>
    </citation>
    <scope>NUCLEOTIDE SEQUENCE [LARGE SCALE GENOMIC DNA]</scope>
    <source>
        <strain evidence="3">cv. Pinot noir / PN40024</strain>
    </source>
</reference>
<proteinExistence type="predicted"/>
<dbReference type="InParanoid" id="E0CUT6"/>
<dbReference type="PANTHER" id="PTHR24121:SF20">
    <property type="entry name" value="TONSOKU-LIKE PROTEIN"/>
    <property type="match status" value="1"/>
</dbReference>
<dbReference type="HOGENOM" id="CLU_095502_0_0_1"/>
<dbReference type="InterPro" id="IPR036770">
    <property type="entry name" value="Ankyrin_rpt-contain_sf"/>
</dbReference>
<accession>E0CUT6</accession>
<dbReference type="OMA" id="VVHESNG"/>
<organism evidence="2 3">
    <name type="scientific">Vitis vinifera</name>
    <name type="common">Grape</name>
    <dbReference type="NCBI Taxonomy" id="29760"/>
    <lineage>
        <taxon>Eukaryota</taxon>
        <taxon>Viridiplantae</taxon>
        <taxon>Streptophyta</taxon>
        <taxon>Embryophyta</taxon>
        <taxon>Tracheophyta</taxon>
        <taxon>Spermatophyta</taxon>
        <taxon>Magnoliopsida</taxon>
        <taxon>eudicotyledons</taxon>
        <taxon>Gunneridae</taxon>
        <taxon>Pentapetalae</taxon>
        <taxon>rosids</taxon>
        <taxon>Vitales</taxon>
        <taxon>Vitaceae</taxon>
        <taxon>Viteae</taxon>
        <taxon>Vitis</taxon>
    </lineage>
</organism>
<evidence type="ECO:0000313" key="2">
    <source>
        <dbReference type="EMBL" id="CBI22636.3"/>
    </source>
</evidence>
<feature type="transmembrane region" description="Helical" evidence="1">
    <location>
        <begin position="226"/>
        <end position="250"/>
    </location>
</feature>
<keyword evidence="1" id="KW-0812">Transmembrane</keyword>
<dbReference type="Gene3D" id="1.25.40.20">
    <property type="entry name" value="Ankyrin repeat-containing domain"/>
    <property type="match status" value="2"/>
</dbReference>
<evidence type="ECO:0000256" key="1">
    <source>
        <dbReference type="SAM" id="Phobius"/>
    </source>
</evidence>
<dbReference type="Proteomes" id="UP000009183">
    <property type="component" value="Chromosome 16"/>
</dbReference>
<name>E0CUT6_VITVI</name>
<gene>
    <name evidence="2" type="ordered locus">VIT_16s0050g01370</name>
</gene>
<dbReference type="PaxDb" id="29760-VIT_16s0050g01370.t01"/>
<sequence length="253" mass="28614">MADINYTAQRGRNRDLCNALMGKQDKEVTRVCRDLPEGPLRRIGANNDTVLHMAAHSEQSDLVLELLKLLPGNRSHGLVDIKNNAGDTILHEVATSDNMIGVGEKVLKRDEGLLFVQNDSGEMPIFCAARYGQIVMFMFLADKMELKKRSSEDGKRHLQRNDGTTVLHISIVTECFELAHLIAESYPYLIEERDQDSMTALQYLACNPTVFGRQKVKMRRGFVEELINSCIVHLISSSLPFILLLLNYTYLLF</sequence>
<evidence type="ECO:0000313" key="3">
    <source>
        <dbReference type="Proteomes" id="UP000009183"/>
    </source>
</evidence>
<keyword evidence="1" id="KW-0472">Membrane</keyword>
<protein>
    <submittedName>
        <fullName evidence="2">Uncharacterized protein</fullName>
    </submittedName>
</protein>